<comment type="catalytic activity">
    <reaction evidence="4">
        <text>uridine(1911/1915/1917) in 23S rRNA = pseudouridine(1911/1915/1917) in 23S rRNA</text>
        <dbReference type="Rhea" id="RHEA:42524"/>
        <dbReference type="Rhea" id="RHEA-COMP:10097"/>
        <dbReference type="Rhea" id="RHEA-COMP:10098"/>
        <dbReference type="ChEBI" id="CHEBI:65314"/>
        <dbReference type="ChEBI" id="CHEBI:65315"/>
        <dbReference type="EC" id="5.4.99.23"/>
    </reaction>
</comment>
<evidence type="ECO:0000256" key="2">
    <source>
        <dbReference type="ARBA" id="ARBA00022884"/>
    </source>
</evidence>
<dbReference type="EC" id="5.4.99.-" evidence="8"/>
<evidence type="ECO:0000256" key="5">
    <source>
        <dbReference type="ARBA" id="ARBA00056072"/>
    </source>
</evidence>
<dbReference type="InterPro" id="IPR002942">
    <property type="entry name" value="S4_RNA-bd"/>
</dbReference>
<organism evidence="10 11">
    <name type="scientific">Devosia oryzisoli</name>
    <dbReference type="NCBI Taxonomy" id="2774138"/>
    <lineage>
        <taxon>Bacteria</taxon>
        <taxon>Pseudomonadati</taxon>
        <taxon>Pseudomonadota</taxon>
        <taxon>Alphaproteobacteria</taxon>
        <taxon>Hyphomicrobiales</taxon>
        <taxon>Devosiaceae</taxon>
        <taxon>Devosia</taxon>
    </lineage>
</organism>
<dbReference type="GO" id="GO:0000455">
    <property type="term" value="P:enzyme-directed rRNA pseudouridine synthesis"/>
    <property type="evidence" value="ECO:0007669"/>
    <property type="project" value="TreeGrafter"/>
</dbReference>
<keyword evidence="2 7" id="KW-0694">RNA-binding</keyword>
<dbReference type="PANTHER" id="PTHR21600">
    <property type="entry name" value="MITOCHONDRIAL RNA PSEUDOURIDINE SYNTHASE"/>
    <property type="match status" value="1"/>
</dbReference>
<dbReference type="PROSITE" id="PS50889">
    <property type="entry name" value="S4"/>
    <property type="match status" value="1"/>
</dbReference>
<keyword evidence="11" id="KW-1185">Reference proteome</keyword>
<dbReference type="Gene3D" id="3.10.290.10">
    <property type="entry name" value="RNA-binding S4 domain"/>
    <property type="match status" value="1"/>
</dbReference>
<dbReference type="RefSeq" id="WP_191777584.1">
    <property type="nucleotide sequence ID" value="NZ_JACYFU010000004.1"/>
</dbReference>
<dbReference type="CDD" id="cd02869">
    <property type="entry name" value="PseudoU_synth_RluA_like"/>
    <property type="match status" value="1"/>
</dbReference>
<dbReference type="PANTHER" id="PTHR21600:SF44">
    <property type="entry name" value="RIBOSOMAL LARGE SUBUNIT PSEUDOURIDINE SYNTHASE D"/>
    <property type="match status" value="1"/>
</dbReference>
<comment type="function">
    <text evidence="5">Responsible for synthesis of pseudouridine from uracil at positions 1911, 1915 and 1917 in 23S ribosomal RNA.</text>
</comment>
<comment type="catalytic activity">
    <reaction evidence="8">
        <text>a uridine in RNA = a pseudouridine in RNA</text>
        <dbReference type="Rhea" id="RHEA:48348"/>
        <dbReference type="Rhea" id="RHEA-COMP:12068"/>
        <dbReference type="Rhea" id="RHEA-COMP:12069"/>
        <dbReference type="ChEBI" id="CHEBI:65314"/>
        <dbReference type="ChEBI" id="CHEBI:65315"/>
    </reaction>
</comment>
<dbReference type="SUPFAM" id="SSF55174">
    <property type="entry name" value="Alpha-L RNA-binding motif"/>
    <property type="match status" value="1"/>
</dbReference>
<dbReference type="AlphaFoldDB" id="A0A927FXL0"/>
<dbReference type="SMART" id="SM00363">
    <property type="entry name" value="S4"/>
    <property type="match status" value="1"/>
</dbReference>
<dbReference type="PROSITE" id="PS01129">
    <property type="entry name" value="PSI_RLU"/>
    <property type="match status" value="1"/>
</dbReference>
<evidence type="ECO:0000256" key="6">
    <source>
        <dbReference type="PIRSR" id="PIRSR606225-1"/>
    </source>
</evidence>
<sequence>MAEDTDFECEGEPVTVVVDEAMAGGRLDATLAQAHDALSRNRIKDLILGGAVCIDGRPAAEPKYRLKAGETITLLAPPPEDPDPEPEDIPLDILYEDEHLIVINKPVGMVVHPAPGSPNGTLVNALIFHCGESLKGIGGVKRPGIVHRLDKDTSGVMVAAKTEQAHRHLSAQFADHGRTGPLHRAYTAFAWGATQSGMGTVDAPLGRDPGNRLKQAVLRHGREAITHYAVERRFGDAGWDITQIRCELETGRTHQIRVHMAHIGHPLVGDALYAPGFATKVRKLPQELAALVSNLERQALHAAELGFEHPAMGEEMFFEADLPDDLADILGALEPYDRSNARSSRDRV</sequence>
<evidence type="ECO:0000313" key="10">
    <source>
        <dbReference type="EMBL" id="MBD8066974.1"/>
    </source>
</evidence>
<gene>
    <name evidence="10" type="ORF">IC608_15990</name>
</gene>
<proteinExistence type="inferred from homology"/>
<evidence type="ECO:0000256" key="7">
    <source>
        <dbReference type="PROSITE-ProRule" id="PRU00182"/>
    </source>
</evidence>
<dbReference type="Gene3D" id="3.30.2350.10">
    <property type="entry name" value="Pseudouridine synthase"/>
    <property type="match status" value="1"/>
</dbReference>
<dbReference type="GO" id="GO:0003723">
    <property type="term" value="F:RNA binding"/>
    <property type="evidence" value="ECO:0007669"/>
    <property type="project" value="UniProtKB-KW"/>
</dbReference>
<dbReference type="InterPro" id="IPR006225">
    <property type="entry name" value="PsdUridine_synth_RluC/D"/>
</dbReference>
<dbReference type="InterPro" id="IPR036986">
    <property type="entry name" value="S4_RNA-bd_sf"/>
</dbReference>
<dbReference type="CDD" id="cd00165">
    <property type="entry name" value="S4"/>
    <property type="match status" value="1"/>
</dbReference>
<evidence type="ECO:0000256" key="8">
    <source>
        <dbReference type="RuleBase" id="RU362028"/>
    </source>
</evidence>
<comment type="caution">
    <text evidence="10">The sequence shown here is derived from an EMBL/GenBank/DDBJ whole genome shotgun (WGS) entry which is preliminary data.</text>
</comment>
<dbReference type="EMBL" id="JACYFU010000004">
    <property type="protein sequence ID" value="MBD8066974.1"/>
    <property type="molecule type" value="Genomic_DNA"/>
</dbReference>
<dbReference type="InterPro" id="IPR006145">
    <property type="entry name" value="PsdUridine_synth_RsuA/RluA"/>
</dbReference>
<evidence type="ECO:0000256" key="4">
    <source>
        <dbReference type="ARBA" id="ARBA00036882"/>
    </source>
</evidence>
<feature type="domain" description="RNA-binding S4" evidence="9">
    <location>
        <begin position="25"/>
        <end position="90"/>
    </location>
</feature>
<evidence type="ECO:0000259" key="9">
    <source>
        <dbReference type="SMART" id="SM00363"/>
    </source>
</evidence>
<protein>
    <recommendedName>
        <fullName evidence="8">Pseudouridine synthase</fullName>
        <ecNumber evidence="8">5.4.99.-</ecNumber>
    </recommendedName>
</protein>
<accession>A0A927FXL0</accession>
<dbReference type="Pfam" id="PF01479">
    <property type="entry name" value="S4"/>
    <property type="match status" value="1"/>
</dbReference>
<feature type="active site" evidence="6">
    <location>
        <position position="150"/>
    </location>
</feature>
<dbReference type="InterPro" id="IPR006224">
    <property type="entry name" value="PsdUridine_synth_RluA-like_CS"/>
</dbReference>
<dbReference type="GO" id="GO:0160140">
    <property type="term" value="F:23S rRNA pseudouridine(1911/1915/1917) synthase activity"/>
    <property type="evidence" value="ECO:0007669"/>
    <property type="project" value="UniProtKB-EC"/>
</dbReference>
<evidence type="ECO:0000256" key="3">
    <source>
        <dbReference type="ARBA" id="ARBA00023235"/>
    </source>
</evidence>
<keyword evidence="3 8" id="KW-0413">Isomerase</keyword>
<dbReference type="InterPro" id="IPR020103">
    <property type="entry name" value="PsdUridine_synth_cat_dom_sf"/>
</dbReference>
<name>A0A927FXL0_9HYPH</name>
<dbReference type="FunFam" id="3.30.2350.10:FF:000006">
    <property type="entry name" value="Pseudouridine synthase"/>
    <property type="match status" value="1"/>
</dbReference>
<evidence type="ECO:0000256" key="1">
    <source>
        <dbReference type="ARBA" id="ARBA00010876"/>
    </source>
</evidence>
<reference evidence="10" key="1">
    <citation type="submission" date="2020-09" db="EMBL/GenBank/DDBJ databases">
        <title>Genome seq and assembly of Devosia sp.</title>
        <authorList>
            <person name="Chhetri G."/>
        </authorList>
    </citation>
    <scope>NUCLEOTIDE SEQUENCE</scope>
    <source>
        <strain evidence="10">PTR5</strain>
    </source>
</reference>
<dbReference type="NCBIfam" id="TIGR00005">
    <property type="entry name" value="rluA_subfam"/>
    <property type="match status" value="1"/>
</dbReference>
<evidence type="ECO:0000313" key="11">
    <source>
        <dbReference type="Proteomes" id="UP000654108"/>
    </source>
</evidence>
<dbReference type="SUPFAM" id="SSF55120">
    <property type="entry name" value="Pseudouridine synthase"/>
    <property type="match status" value="1"/>
</dbReference>
<dbReference type="InterPro" id="IPR050188">
    <property type="entry name" value="RluA_PseudoU_synthase"/>
</dbReference>
<dbReference type="Proteomes" id="UP000654108">
    <property type="component" value="Unassembled WGS sequence"/>
</dbReference>
<dbReference type="Pfam" id="PF00849">
    <property type="entry name" value="PseudoU_synth_2"/>
    <property type="match status" value="1"/>
</dbReference>
<comment type="similarity">
    <text evidence="1 8">Belongs to the pseudouridine synthase RluA family.</text>
</comment>